<dbReference type="AlphaFoldDB" id="A0ABD5LV58"/>
<comment type="caution">
    <text evidence="2">The sequence shown here is derived from an EMBL/GenBank/DDBJ whole genome shotgun (WGS) entry which is preliminary data.</text>
</comment>
<feature type="chain" id="PRO_5044806730" evidence="1">
    <location>
        <begin position="32"/>
        <end position="70"/>
    </location>
</feature>
<evidence type="ECO:0000313" key="2">
    <source>
        <dbReference type="EMBL" id="MEY2345260.1"/>
    </source>
</evidence>
<protein>
    <submittedName>
        <fullName evidence="2">Uncharacterized protein</fullName>
    </submittedName>
</protein>
<gene>
    <name evidence="2" type="ORF">I3679_020125</name>
</gene>
<keyword evidence="1" id="KW-0732">Signal</keyword>
<feature type="signal peptide" evidence="1">
    <location>
        <begin position="1"/>
        <end position="31"/>
    </location>
</feature>
<evidence type="ECO:0000256" key="1">
    <source>
        <dbReference type="SAM" id="SignalP"/>
    </source>
</evidence>
<organism evidence="2">
    <name type="scientific">Proteus mirabilis</name>
    <dbReference type="NCBI Taxonomy" id="584"/>
    <lineage>
        <taxon>Bacteria</taxon>
        <taxon>Pseudomonadati</taxon>
        <taxon>Pseudomonadota</taxon>
        <taxon>Gammaproteobacteria</taxon>
        <taxon>Enterobacterales</taxon>
        <taxon>Morganellaceae</taxon>
        <taxon>Proteus</taxon>
    </lineage>
</organism>
<proteinExistence type="predicted"/>
<sequence length="70" mass="7963">MSIRQLSRLTHRLGILLTLSVMLMISPMTQATETQAGWQQFKARYITPEGVSLTVLIKIFHTQKVKDMAC</sequence>
<accession>A0ABD5LV58</accession>
<name>A0ABD5LV58_PROMI</name>
<reference evidence="2" key="1">
    <citation type="submission" date="2021-05" db="EMBL/GenBank/DDBJ databases">
        <title>First report of NDM-5 and VEB-6 producing Proteus mirabilis isolated from blood of a sepsis patient in Kolkata, India.</title>
        <authorList>
            <person name="Halder G."/>
            <person name="Chaudhuri B."/>
            <person name="Dutta S."/>
        </authorList>
    </citation>
    <scope>NUCLEOTIDE SEQUENCE [LARGE SCALE GENOMIC DNA]</scope>
    <source>
        <strain evidence="2">7049</strain>
    </source>
</reference>
<dbReference type="EMBL" id="JADQCH020000002">
    <property type="protein sequence ID" value="MEY2345260.1"/>
    <property type="molecule type" value="Genomic_DNA"/>
</dbReference>